<accession>A0A642CRC4</accession>
<dbReference type="RefSeq" id="WP_147400666.1">
    <property type="nucleotide sequence ID" value="NZ_JAJCKC010000013.1"/>
</dbReference>
<proteinExistence type="predicted"/>
<name>A0A642CRC4_9BACE</name>
<dbReference type="AlphaFoldDB" id="A0A642CRC4"/>
<dbReference type="OrthoDB" id="9757990at2"/>
<organism evidence="1">
    <name type="scientific">Bacteroides intestinalis</name>
    <dbReference type="NCBI Taxonomy" id="329854"/>
    <lineage>
        <taxon>Bacteria</taxon>
        <taxon>Pseudomonadati</taxon>
        <taxon>Bacteroidota</taxon>
        <taxon>Bacteroidia</taxon>
        <taxon>Bacteroidales</taxon>
        <taxon>Bacteroidaceae</taxon>
        <taxon>Bacteroides</taxon>
    </lineage>
</organism>
<reference evidence="1" key="1">
    <citation type="journal article" date="2019" name="Nat. Med.">
        <title>A library of human gut bacterial isolates paired with longitudinal multiomics data enables mechanistic microbiome research.</title>
        <authorList>
            <person name="Poyet M."/>
            <person name="Groussin M."/>
            <person name="Gibbons S.M."/>
            <person name="Avila-Pacheco J."/>
            <person name="Jiang X."/>
            <person name="Kearney S.M."/>
            <person name="Perrotta A.R."/>
            <person name="Berdy B."/>
            <person name="Zhao S."/>
            <person name="Lieberman T.D."/>
            <person name="Swanson P.K."/>
            <person name="Smith M."/>
            <person name="Roesemann S."/>
            <person name="Alexander J.E."/>
            <person name="Rich S.A."/>
            <person name="Livny J."/>
            <person name="Vlamakis H."/>
            <person name="Clish C."/>
            <person name="Bullock K."/>
            <person name="Deik A."/>
            <person name="Scott J."/>
            <person name="Pierce K.A."/>
            <person name="Xavier R.J."/>
            <person name="Alm E.J."/>
        </authorList>
    </citation>
    <scope>NUCLEOTIDE SEQUENCE</scope>
    <source>
        <strain evidence="1">BIOML-A1</strain>
    </source>
</reference>
<sequence>MVTPFLLNGVALFNPVISPVMSVSADRNFRYCSWELRFPLMGTPVPFSGNDSFSLWERSFPMGRKLQLSVS</sequence>
<protein>
    <submittedName>
        <fullName evidence="1">Uncharacterized protein</fullName>
    </submittedName>
</protein>
<comment type="caution">
    <text evidence="1">The sequence shown here is derived from an EMBL/GenBank/DDBJ whole genome shotgun (WGS) entry which is preliminary data.</text>
</comment>
<gene>
    <name evidence="1" type="ORF">F3B37_12935</name>
</gene>
<evidence type="ECO:0000313" key="1">
    <source>
        <dbReference type="EMBL" id="KAA4691188.1"/>
    </source>
</evidence>
<dbReference type="EMBL" id="VWFA01000011">
    <property type="protein sequence ID" value="KAA4691188.1"/>
    <property type="molecule type" value="Genomic_DNA"/>
</dbReference>